<evidence type="ECO:0000256" key="2">
    <source>
        <dbReference type="SAM" id="Phobius"/>
    </source>
</evidence>
<feature type="transmembrane region" description="Helical" evidence="2">
    <location>
        <begin position="175"/>
        <end position="194"/>
    </location>
</feature>
<feature type="transmembrane region" description="Helical" evidence="2">
    <location>
        <begin position="125"/>
        <end position="145"/>
    </location>
</feature>
<feature type="region of interest" description="Disordered" evidence="1">
    <location>
        <begin position="320"/>
        <end position="348"/>
    </location>
</feature>
<dbReference type="AlphaFoldDB" id="A0AAD6VJ26"/>
<evidence type="ECO:0000313" key="4">
    <source>
        <dbReference type="EMBL" id="KAJ7214475.1"/>
    </source>
</evidence>
<comment type="caution">
    <text evidence="4">The sequence shown here is derived from an EMBL/GenBank/DDBJ whole genome shotgun (WGS) entry which is preliminary data.</text>
</comment>
<evidence type="ECO:0000313" key="5">
    <source>
        <dbReference type="Proteomes" id="UP001219525"/>
    </source>
</evidence>
<dbReference type="EMBL" id="JARJCW010000019">
    <property type="protein sequence ID" value="KAJ7214475.1"/>
    <property type="molecule type" value="Genomic_DNA"/>
</dbReference>
<dbReference type="InterPro" id="IPR045340">
    <property type="entry name" value="DUF6533"/>
</dbReference>
<feature type="transmembrane region" description="Helical" evidence="2">
    <location>
        <begin position="95"/>
        <end position="113"/>
    </location>
</feature>
<proteinExistence type="predicted"/>
<accession>A0AAD6VJ26</accession>
<keyword evidence="5" id="KW-1185">Reference proteome</keyword>
<evidence type="ECO:0000259" key="3">
    <source>
        <dbReference type="Pfam" id="PF20151"/>
    </source>
</evidence>
<name>A0AAD6VJ26_9AGAR</name>
<organism evidence="4 5">
    <name type="scientific">Mycena pura</name>
    <dbReference type="NCBI Taxonomy" id="153505"/>
    <lineage>
        <taxon>Eukaryota</taxon>
        <taxon>Fungi</taxon>
        <taxon>Dikarya</taxon>
        <taxon>Basidiomycota</taxon>
        <taxon>Agaricomycotina</taxon>
        <taxon>Agaricomycetes</taxon>
        <taxon>Agaricomycetidae</taxon>
        <taxon>Agaricales</taxon>
        <taxon>Marasmiineae</taxon>
        <taxon>Mycenaceae</taxon>
        <taxon>Mycena</taxon>
    </lineage>
</organism>
<keyword evidence="2" id="KW-0812">Transmembrane</keyword>
<feature type="transmembrane region" description="Helical" evidence="2">
    <location>
        <begin position="215"/>
        <end position="235"/>
    </location>
</feature>
<gene>
    <name evidence="4" type="ORF">GGX14DRAFT_444025</name>
</gene>
<dbReference type="Proteomes" id="UP001219525">
    <property type="component" value="Unassembled WGS sequence"/>
</dbReference>
<dbReference type="Pfam" id="PF20151">
    <property type="entry name" value="DUF6533"/>
    <property type="match status" value="1"/>
</dbReference>
<feature type="transmembrane region" description="Helical" evidence="2">
    <location>
        <begin position="20"/>
        <end position="40"/>
    </location>
</feature>
<feature type="transmembrane region" description="Helical" evidence="2">
    <location>
        <begin position="52"/>
        <end position="73"/>
    </location>
</feature>
<keyword evidence="2" id="KW-1133">Transmembrane helix</keyword>
<protein>
    <recommendedName>
        <fullName evidence="3">DUF6533 domain-containing protein</fullName>
    </recommendedName>
</protein>
<feature type="domain" description="DUF6533" evidence="3">
    <location>
        <begin position="21"/>
        <end position="66"/>
    </location>
</feature>
<sequence>MSSTGSTLTTATQHQLNANYYFSLVSLTLLFYDYFLTLGWEVSRYWRLHLTAPSILFFVNRYGMLFGSIPVVLESVWTAESTPRKLAVCKVLQSYHQYFTVVTQIIIGVMLILRTYALYERNRRVLALMILVSSGVIGVGAWAVLSERKASDIPTLNLYIGCSTGVSSSQTIHLASAWIGMAAFDCTIFMLTLYRTLTRKAGGGGLFAVLLRDGSIYFGVMLLATIANILTFILGESFTRGLPTTFTNVISSIMISRLMLNLRDPALASMSGRLTDSIAMTTTRTHTRTGSGGVFSSVAYLSRSAPGLADGVLDPDAGVDVGDEHNYGRGRRLSLPVPDGDDVERGRN</sequence>
<reference evidence="4" key="1">
    <citation type="submission" date="2023-03" db="EMBL/GenBank/DDBJ databases">
        <title>Massive genome expansion in bonnet fungi (Mycena s.s.) driven by repeated elements and novel gene families across ecological guilds.</title>
        <authorList>
            <consortium name="Lawrence Berkeley National Laboratory"/>
            <person name="Harder C.B."/>
            <person name="Miyauchi S."/>
            <person name="Viragh M."/>
            <person name="Kuo A."/>
            <person name="Thoen E."/>
            <person name="Andreopoulos B."/>
            <person name="Lu D."/>
            <person name="Skrede I."/>
            <person name="Drula E."/>
            <person name="Henrissat B."/>
            <person name="Morin E."/>
            <person name="Kohler A."/>
            <person name="Barry K."/>
            <person name="LaButti K."/>
            <person name="Morin E."/>
            <person name="Salamov A."/>
            <person name="Lipzen A."/>
            <person name="Mereny Z."/>
            <person name="Hegedus B."/>
            <person name="Baldrian P."/>
            <person name="Stursova M."/>
            <person name="Weitz H."/>
            <person name="Taylor A."/>
            <person name="Grigoriev I.V."/>
            <person name="Nagy L.G."/>
            <person name="Martin F."/>
            <person name="Kauserud H."/>
        </authorList>
    </citation>
    <scope>NUCLEOTIDE SEQUENCE</scope>
    <source>
        <strain evidence="4">9144</strain>
    </source>
</reference>
<keyword evidence="2" id="KW-0472">Membrane</keyword>
<evidence type="ECO:0000256" key="1">
    <source>
        <dbReference type="SAM" id="MobiDB-lite"/>
    </source>
</evidence>